<dbReference type="PANTHER" id="PTHR40274">
    <property type="entry name" value="VIRGINIAMYCIN B LYASE"/>
    <property type="match status" value="1"/>
</dbReference>
<comment type="caution">
    <text evidence="1">The sequence shown here is derived from an EMBL/GenBank/DDBJ whole genome shotgun (WGS) entry which is preliminary data.</text>
</comment>
<dbReference type="InterPro" id="IPR051344">
    <property type="entry name" value="Vgb"/>
</dbReference>
<dbReference type="PANTHER" id="PTHR40274:SF3">
    <property type="entry name" value="VIRGINIAMYCIN B LYASE"/>
    <property type="match status" value="1"/>
</dbReference>
<name>A0A6L9SGQ5_9ACTN</name>
<dbReference type="RefSeq" id="WP_163744753.1">
    <property type="nucleotide sequence ID" value="NZ_JAAGOA010000032.1"/>
</dbReference>
<dbReference type="SUPFAM" id="SSF69322">
    <property type="entry name" value="Tricorn protease domain 2"/>
    <property type="match status" value="1"/>
</dbReference>
<evidence type="ECO:0000313" key="2">
    <source>
        <dbReference type="Proteomes" id="UP000475214"/>
    </source>
</evidence>
<protein>
    <submittedName>
        <fullName evidence="1">PQQ-binding-like beta-propeller repeat protein</fullName>
    </submittedName>
</protein>
<organism evidence="1 2">
    <name type="scientific">Phytoactinopolyspora halotolerans</name>
    <dbReference type="NCBI Taxonomy" id="1981512"/>
    <lineage>
        <taxon>Bacteria</taxon>
        <taxon>Bacillati</taxon>
        <taxon>Actinomycetota</taxon>
        <taxon>Actinomycetes</taxon>
        <taxon>Jiangellales</taxon>
        <taxon>Jiangellaceae</taxon>
        <taxon>Phytoactinopolyspora</taxon>
    </lineage>
</organism>
<dbReference type="Proteomes" id="UP000475214">
    <property type="component" value="Unassembled WGS sequence"/>
</dbReference>
<dbReference type="SUPFAM" id="SSF63829">
    <property type="entry name" value="Calcium-dependent phosphotriesterase"/>
    <property type="match status" value="1"/>
</dbReference>
<sequence length="783" mass="82998">MALFRPRPLLNGALAAAVGATLCLVLAISAPGVGAAPHPSEPASPDPSAAGTFTDLGHTVTALTIMEGAYGPGPHGGDAVYAVVASEQAKLNVVDPRTRELIKTIPLPGASGAWGVTVASDGNVYIGTYYNGHLYRYEPEADRLTDLGQAVSGERYLYSLVPGPDGSVFGGTYSGAHLFSYSPADGFTDYGRMDPEQNYVRSVAYDADHDYVFAGIGARANLVRVDLGTGERQDFLPAALSDYAEVYDLDYVGGKLFVKLHPGPALAVLDPVTGEMQDITVAATGETAQTVPIVSRGTAPLAPDGRSVYYTAGGSALMRYDLPTSTVHEVLVDGEPAAVDGAGIGFGWLPSPDDPSREVLYALAGNYAGRAFTYDPVAGTLDRYTLPFDRVPTDLSHLHAGTDGDGKVYTSAYINGDVGVYDPATGRTTQYPRLGQAEGWAWHGGKLYIGTYPAGRLLEYDPARPWEAGTNPRVLFALEGDEQNRPTALLDTAGKLYVGTTPGYGEHGGALTVYDFTTGAHQVHRHIVQDQTISSLEAIDGTLFGGSSVAGGGGTDPIATEAKIFTWDIATGHKTGEFAPIPGAYSINALLAGPDGNLWGLADGTLFILDPETHDVLYETTIFTGNAGETDGDLILHPDEHIYGHSAARLFRVDPLAKTVSVLRQGGTRRLTLDPRGDFYLLHTGDGTNTNRLLRYRPPHDTCADSDVRDHVYAGDIDSEVPNRYAGDGCTINDLIHDDREWPNHGSFVRHVSSLAEDLVERGILDAAEADQMIAAAGRSDVG</sequence>
<evidence type="ECO:0000313" key="1">
    <source>
        <dbReference type="EMBL" id="NEE04323.1"/>
    </source>
</evidence>
<proteinExistence type="predicted"/>
<dbReference type="EMBL" id="JAAGOA010000032">
    <property type="protein sequence ID" value="NEE04323.1"/>
    <property type="molecule type" value="Genomic_DNA"/>
</dbReference>
<dbReference type="AlphaFoldDB" id="A0A6L9SGQ5"/>
<gene>
    <name evidence="1" type="ORF">G1H10_29545</name>
</gene>
<keyword evidence="2" id="KW-1185">Reference proteome</keyword>
<dbReference type="InterPro" id="IPR015943">
    <property type="entry name" value="WD40/YVTN_repeat-like_dom_sf"/>
</dbReference>
<dbReference type="Gene3D" id="2.130.10.10">
    <property type="entry name" value="YVTN repeat-like/Quinoprotein amine dehydrogenase"/>
    <property type="match status" value="2"/>
</dbReference>
<reference evidence="1 2" key="1">
    <citation type="submission" date="2020-02" db="EMBL/GenBank/DDBJ databases">
        <authorList>
            <person name="Li X.-J."/>
            <person name="Han X.-M."/>
        </authorList>
    </citation>
    <scope>NUCLEOTIDE SEQUENCE [LARGE SCALE GENOMIC DNA]</scope>
    <source>
        <strain evidence="1 2">CCTCC AB 2017055</strain>
    </source>
</reference>
<accession>A0A6L9SGQ5</accession>